<name>A0A1W1XUR9_9NEIS</name>
<evidence type="ECO:0000313" key="2">
    <source>
        <dbReference type="Proteomes" id="UP000192761"/>
    </source>
</evidence>
<dbReference type="Gene3D" id="3.30.930.30">
    <property type="match status" value="1"/>
</dbReference>
<dbReference type="GO" id="GO:0006310">
    <property type="term" value="P:DNA recombination"/>
    <property type="evidence" value="ECO:0007669"/>
    <property type="project" value="InterPro"/>
</dbReference>
<dbReference type="EMBL" id="FWXD01000018">
    <property type="protein sequence ID" value="SMC27646.1"/>
    <property type="molecule type" value="Genomic_DNA"/>
</dbReference>
<dbReference type="CDD" id="cd17242">
    <property type="entry name" value="MobM_relaxase"/>
    <property type="match status" value="1"/>
</dbReference>
<sequence length="329" mass="38149">MPSQYLRFENFSRVCSQLKKNTAFSADGVLGEAMRTRRFSRHLENPHPPEVLLGSFEHAKQRVNTYPLNTKNSKGHALRKDANILLGIVFSIPRHWKNESENRFKEWRDNSLDFFKNLYGNRIVLAVQHNDESQPHIHIFVVPHDGEKYDTIRPDNFGCSANTKVISRSEKKGNVKSWQSHYYDHVSVKFALDRCAAIPGKHLRRHVYLDRYHQIIACRKRVLFFMQNISSLLHKDGSKIPRPYTSYLSNHMSIATNLCQIAILDKTGRHLDKLMMDIESIRENYSTSRREISSSAPKEKTIKQNETTNLEFDYLGTCISDLETGSIKL</sequence>
<organism evidence="1 2">
    <name type="scientific">Andreprevotia lacus DSM 23236</name>
    <dbReference type="NCBI Taxonomy" id="1121001"/>
    <lineage>
        <taxon>Bacteria</taxon>
        <taxon>Pseudomonadati</taxon>
        <taxon>Pseudomonadota</taxon>
        <taxon>Betaproteobacteria</taxon>
        <taxon>Neisseriales</taxon>
        <taxon>Chitinibacteraceae</taxon>
        <taxon>Andreprevotia</taxon>
    </lineage>
</organism>
<protein>
    <submittedName>
        <fullName evidence="1">Plasmid recombination enzyme</fullName>
    </submittedName>
</protein>
<proteinExistence type="predicted"/>
<dbReference type="Pfam" id="PF01076">
    <property type="entry name" value="Mob_Pre"/>
    <property type="match status" value="1"/>
</dbReference>
<dbReference type="Proteomes" id="UP000192761">
    <property type="component" value="Unassembled WGS sequence"/>
</dbReference>
<reference evidence="1 2" key="1">
    <citation type="submission" date="2017-04" db="EMBL/GenBank/DDBJ databases">
        <authorList>
            <person name="Afonso C.L."/>
            <person name="Miller P.J."/>
            <person name="Scott M.A."/>
            <person name="Spackman E."/>
            <person name="Goraichik I."/>
            <person name="Dimitrov K.M."/>
            <person name="Suarez D.L."/>
            <person name="Swayne D.E."/>
        </authorList>
    </citation>
    <scope>NUCLEOTIDE SEQUENCE [LARGE SCALE GENOMIC DNA]</scope>
    <source>
        <strain evidence="1 2">DSM 23236</strain>
    </source>
</reference>
<gene>
    <name evidence="1" type="ORF">SAMN02745857_02923</name>
</gene>
<dbReference type="AlphaFoldDB" id="A0A1W1XUR9"/>
<dbReference type="RefSeq" id="WP_176216954.1">
    <property type="nucleotide sequence ID" value="NZ_FWXD01000018.1"/>
</dbReference>
<accession>A0A1W1XUR9</accession>
<dbReference type="InterPro" id="IPR001668">
    <property type="entry name" value="Mob_Pre"/>
</dbReference>
<evidence type="ECO:0000313" key="1">
    <source>
        <dbReference type="EMBL" id="SMC27646.1"/>
    </source>
</evidence>
<keyword evidence="2" id="KW-1185">Reference proteome</keyword>
<dbReference type="GO" id="GO:0003677">
    <property type="term" value="F:DNA binding"/>
    <property type="evidence" value="ECO:0007669"/>
    <property type="project" value="InterPro"/>
</dbReference>